<protein>
    <submittedName>
        <fullName evidence="1">Uncharacterized protein</fullName>
    </submittedName>
</protein>
<evidence type="ECO:0000313" key="2">
    <source>
        <dbReference type="Proteomes" id="UP000005839"/>
    </source>
</evidence>
<dbReference type="EMBL" id="ABIC01000011">
    <property type="protein sequence ID" value="EDQ01274.1"/>
    <property type="molecule type" value="Genomic_DNA"/>
</dbReference>
<dbReference type="Gene3D" id="3.60.21.10">
    <property type="match status" value="1"/>
</dbReference>
<evidence type="ECO:0000313" key="1">
    <source>
        <dbReference type="EMBL" id="EDQ01274.1"/>
    </source>
</evidence>
<reference evidence="1 2" key="1">
    <citation type="submission" date="2007-10" db="EMBL/GenBank/DDBJ databases">
        <authorList>
            <person name="Yayanos A."/>
            <person name="Ferriera S."/>
            <person name="Johnson J."/>
            <person name="Kravitz S."/>
            <person name="Halpern A."/>
            <person name="Remington K."/>
            <person name="Beeson K."/>
            <person name="Tran B."/>
            <person name="Rogers Y.-H."/>
            <person name="Friedman R."/>
            <person name="Venter J.C."/>
        </authorList>
    </citation>
    <scope>NUCLEOTIDE SEQUENCE [LARGE SCALE GENOMIC DNA]</scope>
    <source>
        <strain evidence="1 2">KT99</strain>
    </source>
</reference>
<sequence length="66" mass="7051">MAYFDVKHVVVGHTSQTGVLGLFNNKVLAVDSSIKNCQSGELLLIAPNEGQDTLICGLYDGSRVTL</sequence>
<dbReference type="STRING" id="314608.KT99_17301"/>
<comment type="caution">
    <text evidence="1">The sequence shown here is derived from an EMBL/GenBank/DDBJ whole genome shotgun (WGS) entry which is preliminary data.</text>
</comment>
<dbReference type="Proteomes" id="UP000005839">
    <property type="component" value="Unassembled WGS sequence"/>
</dbReference>
<organism evidence="1 2">
    <name type="scientific">Shewanella benthica KT99</name>
    <dbReference type="NCBI Taxonomy" id="314608"/>
    <lineage>
        <taxon>Bacteria</taxon>
        <taxon>Pseudomonadati</taxon>
        <taxon>Pseudomonadota</taxon>
        <taxon>Gammaproteobacteria</taxon>
        <taxon>Alteromonadales</taxon>
        <taxon>Shewanellaceae</taxon>
        <taxon>Shewanella</taxon>
    </lineage>
</organism>
<accession>A9D5W7</accession>
<dbReference type="InterPro" id="IPR029052">
    <property type="entry name" value="Metallo-depent_PP-like"/>
</dbReference>
<keyword evidence="2" id="KW-1185">Reference proteome</keyword>
<name>A9D5W7_9GAMM</name>
<proteinExistence type="predicted"/>
<dbReference type="AlphaFoldDB" id="A9D5W7"/>
<gene>
    <name evidence="1" type="ORF">KT99_17301</name>
</gene>